<name>A0A7C4Y179_9BACT</name>
<feature type="binding site" evidence="8">
    <location>
        <begin position="29"/>
        <end position="34"/>
    </location>
    <ligand>
        <name>ATP</name>
        <dbReference type="ChEBI" id="CHEBI:30616"/>
    </ligand>
</feature>
<dbReference type="PANTHER" id="PTHR43033:SF1">
    <property type="entry name" value="TRNA(ILE)-LYSIDINE SYNTHASE-RELATED"/>
    <property type="match status" value="1"/>
</dbReference>
<proteinExistence type="inferred from homology"/>
<dbReference type="GO" id="GO:0005524">
    <property type="term" value="F:ATP binding"/>
    <property type="evidence" value="ECO:0007669"/>
    <property type="project" value="UniProtKB-UniRule"/>
</dbReference>
<comment type="function">
    <text evidence="8">Ligates lysine onto the cytidine present at position 34 of the AUA codon-specific tRNA(Ile) that contains the anticodon CAU, in an ATP-dependent manner. Cytidine is converted to lysidine, thus changing the amino acid specificity of the tRNA from methionine to isoleucine.</text>
</comment>
<dbReference type="SUPFAM" id="SSF56037">
    <property type="entry name" value="PheT/TilS domain"/>
    <property type="match status" value="1"/>
</dbReference>
<dbReference type="Gene3D" id="1.20.59.20">
    <property type="match status" value="1"/>
</dbReference>
<dbReference type="SUPFAM" id="SSF52402">
    <property type="entry name" value="Adenine nucleotide alpha hydrolases-like"/>
    <property type="match status" value="1"/>
</dbReference>
<dbReference type="NCBIfam" id="TIGR02433">
    <property type="entry name" value="lysidine_TilS_C"/>
    <property type="match status" value="1"/>
</dbReference>
<feature type="domain" description="Lysidine-tRNA(Ile) synthetase C-terminal" evidence="9">
    <location>
        <begin position="371"/>
        <end position="442"/>
    </location>
</feature>
<comment type="similarity">
    <text evidence="8">Belongs to the tRNA(Ile)-lysidine synthase family.</text>
</comment>
<keyword evidence="5 8" id="KW-0547">Nucleotide-binding</keyword>
<dbReference type="Pfam" id="PF11734">
    <property type="entry name" value="TilS_C"/>
    <property type="match status" value="1"/>
</dbReference>
<evidence type="ECO:0000256" key="2">
    <source>
        <dbReference type="ARBA" id="ARBA00022490"/>
    </source>
</evidence>
<dbReference type="AlphaFoldDB" id="A0A7C4Y179"/>
<dbReference type="InterPro" id="IPR014729">
    <property type="entry name" value="Rossmann-like_a/b/a_fold"/>
</dbReference>
<dbReference type="SUPFAM" id="SSF82829">
    <property type="entry name" value="MesJ substrate recognition domain-like"/>
    <property type="match status" value="1"/>
</dbReference>
<keyword evidence="3 8" id="KW-0436">Ligase</keyword>
<evidence type="ECO:0000256" key="4">
    <source>
        <dbReference type="ARBA" id="ARBA00022694"/>
    </source>
</evidence>
<protein>
    <recommendedName>
        <fullName evidence="8">tRNA(Ile)-lysidine synthase</fullName>
        <ecNumber evidence="8">6.3.4.19</ecNumber>
    </recommendedName>
    <alternativeName>
        <fullName evidence="8">tRNA(Ile)-2-lysyl-cytidine synthase</fullName>
    </alternativeName>
    <alternativeName>
        <fullName evidence="8">tRNA(Ile)-lysidine synthetase</fullName>
    </alternativeName>
</protein>
<dbReference type="GO" id="GO:0005737">
    <property type="term" value="C:cytoplasm"/>
    <property type="evidence" value="ECO:0007669"/>
    <property type="project" value="UniProtKB-SubCell"/>
</dbReference>
<dbReference type="InterPro" id="IPR012795">
    <property type="entry name" value="tRNA_Ile_lys_synt_N"/>
</dbReference>
<dbReference type="HAMAP" id="MF_01161">
    <property type="entry name" value="tRNA_Ile_lys_synt"/>
    <property type="match status" value="1"/>
</dbReference>
<keyword evidence="2 8" id="KW-0963">Cytoplasm</keyword>
<dbReference type="InterPro" id="IPR012094">
    <property type="entry name" value="tRNA_Ile_lys_synt"/>
</dbReference>
<dbReference type="Gene3D" id="3.40.50.620">
    <property type="entry name" value="HUPs"/>
    <property type="match status" value="1"/>
</dbReference>
<reference evidence="10" key="1">
    <citation type="journal article" date="2020" name="mSystems">
        <title>Genome- and Community-Level Interaction Insights into Carbon Utilization and Element Cycling Functions of Hydrothermarchaeota in Hydrothermal Sediment.</title>
        <authorList>
            <person name="Zhou Z."/>
            <person name="Liu Y."/>
            <person name="Xu W."/>
            <person name="Pan J."/>
            <person name="Luo Z.H."/>
            <person name="Li M."/>
        </authorList>
    </citation>
    <scope>NUCLEOTIDE SEQUENCE [LARGE SCALE GENOMIC DNA]</scope>
    <source>
        <strain evidence="10">SpSt-794</strain>
    </source>
</reference>
<dbReference type="Pfam" id="PF01171">
    <property type="entry name" value="ATP_bind_3"/>
    <property type="match status" value="1"/>
</dbReference>
<dbReference type="CDD" id="cd01992">
    <property type="entry name" value="TilS_N"/>
    <property type="match status" value="1"/>
</dbReference>
<dbReference type="InterPro" id="IPR012796">
    <property type="entry name" value="Lysidine-tRNA-synth_C"/>
</dbReference>
<dbReference type="GO" id="GO:0006400">
    <property type="term" value="P:tRNA modification"/>
    <property type="evidence" value="ECO:0007669"/>
    <property type="project" value="UniProtKB-UniRule"/>
</dbReference>
<dbReference type="GO" id="GO:0032267">
    <property type="term" value="F:tRNA(Ile)-lysidine synthase activity"/>
    <property type="evidence" value="ECO:0007669"/>
    <property type="project" value="UniProtKB-EC"/>
</dbReference>
<dbReference type="InterPro" id="IPR011063">
    <property type="entry name" value="TilS/TtcA_N"/>
</dbReference>
<organism evidence="10">
    <name type="scientific">Caldisericum exile</name>
    <dbReference type="NCBI Taxonomy" id="693075"/>
    <lineage>
        <taxon>Bacteria</taxon>
        <taxon>Pseudomonadati</taxon>
        <taxon>Caldisericota/Cryosericota group</taxon>
        <taxon>Caldisericota</taxon>
        <taxon>Caldisericia</taxon>
        <taxon>Caldisericales</taxon>
        <taxon>Caldisericaceae</taxon>
        <taxon>Caldisericum</taxon>
    </lineage>
</organism>
<keyword evidence="4 8" id="KW-0819">tRNA processing</keyword>
<comment type="catalytic activity">
    <reaction evidence="7 8">
        <text>cytidine(34) in tRNA(Ile2) + L-lysine + ATP = lysidine(34) in tRNA(Ile2) + AMP + diphosphate + H(+)</text>
        <dbReference type="Rhea" id="RHEA:43744"/>
        <dbReference type="Rhea" id="RHEA-COMP:10625"/>
        <dbReference type="Rhea" id="RHEA-COMP:10670"/>
        <dbReference type="ChEBI" id="CHEBI:15378"/>
        <dbReference type="ChEBI" id="CHEBI:30616"/>
        <dbReference type="ChEBI" id="CHEBI:32551"/>
        <dbReference type="ChEBI" id="CHEBI:33019"/>
        <dbReference type="ChEBI" id="CHEBI:82748"/>
        <dbReference type="ChEBI" id="CHEBI:83665"/>
        <dbReference type="ChEBI" id="CHEBI:456215"/>
        <dbReference type="EC" id="6.3.4.19"/>
    </reaction>
</comment>
<dbReference type="EC" id="6.3.4.19" evidence="8"/>
<dbReference type="SMART" id="SM00977">
    <property type="entry name" value="TilS_C"/>
    <property type="match status" value="1"/>
</dbReference>
<accession>A0A7C4Y179</accession>
<comment type="caution">
    <text evidence="10">The sequence shown here is derived from an EMBL/GenBank/DDBJ whole genome shotgun (WGS) entry which is preliminary data.</text>
</comment>
<comment type="subcellular location">
    <subcellularLocation>
        <location evidence="1 8">Cytoplasm</location>
    </subcellularLocation>
</comment>
<evidence type="ECO:0000256" key="6">
    <source>
        <dbReference type="ARBA" id="ARBA00022840"/>
    </source>
</evidence>
<dbReference type="NCBIfam" id="TIGR02432">
    <property type="entry name" value="lysidine_TilS_N"/>
    <property type="match status" value="1"/>
</dbReference>
<keyword evidence="6 8" id="KW-0067">ATP-binding</keyword>
<dbReference type="EMBL" id="DTHV01000155">
    <property type="protein sequence ID" value="HGW60815.1"/>
    <property type="molecule type" value="Genomic_DNA"/>
</dbReference>
<evidence type="ECO:0000259" key="9">
    <source>
        <dbReference type="SMART" id="SM00977"/>
    </source>
</evidence>
<evidence type="ECO:0000256" key="1">
    <source>
        <dbReference type="ARBA" id="ARBA00004496"/>
    </source>
</evidence>
<gene>
    <name evidence="8 10" type="primary">tilS</name>
    <name evidence="10" type="ORF">ENV82_05245</name>
</gene>
<evidence type="ECO:0000256" key="5">
    <source>
        <dbReference type="ARBA" id="ARBA00022741"/>
    </source>
</evidence>
<evidence type="ECO:0000313" key="10">
    <source>
        <dbReference type="EMBL" id="HGW60815.1"/>
    </source>
</evidence>
<evidence type="ECO:0000256" key="8">
    <source>
        <dbReference type="HAMAP-Rule" id="MF_01161"/>
    </source>
</evidence>
<comment type="domain">
    <text evidence="8">The N-terminal region contains the highly conserved SGGXDS motif, predicted to be a P-loop motif involved in ATP binding.</text>
</comment>
<evidence type="ECO:0000256" key="3">
    <source>
        <dbReference type="ARBA" id="ARBA00022598"/>
    </source>
</evidence>
<dbReference type="PANTHER" id="PTHR43033">
    <property type="entry name" value="TRNA(ILE)-LYSIDINE SYNTHASE-RELATED"/>
    <property type="match status" value="1"/>
</dbReference>
<sequence length="448" mass="51870">MEEIEEKVKRTIEKYSLIKRGEKILIGVSGGIDSMTLLYILNELKEAFSITLGVATFNHKIRSESEKEVELVKNYADALGLPFFKGEGDAIAFSKEMRKSLEDAARELRFNFLFSIAKEVGFDKIALAHNLNDFVETFFIHLLKGSGARGLTSLLGIERNVIHPLIEITRREIVGFANEKGIPYATDYSNFDLSYDRNKLRHQILPLLSSISEHFEEHILKLSDVIFYEDAYLERIVEIEFKTISRQDSGFSLVLFNELPLPIKRRLLRKILGEAYNYKSVEDAIEFLIGTERKKNIREDIYLVKSGGVFYIEKETPFSLDTEYILNIPGETLIKEAGISIITEIIDKGVNFDFQKKNTVYFDFEKIHFPLKVRFRKPGDRMTLEVGRKKLQDIFVDLHIRKDKRYKVPLIVDNEGEILWIVPYKRSSLFKIDENTKKVLIFNAITQN</sequence>
<evidence type="ECO:0000256" key="7">
    <source>
        <dbReference type="ARBA" id="ARBA00048539"/>
    </source>
</evidence>